<dbReference type="RefSeq" id="WP_123121654.1">
    <property type="nucleotide sequence ID" value="NZ_RJJR01000013.1"/>
</dbReference>
<dbReference type="Pfam" id="PF13419">
    <property type="entry name" value="HAD_2"/>
    <property type="match status" value="1"/>
</dbReference>
<dbReference type="OrthoDB" id="9802350at2"/>
<comment type="caution">
    <text evidence="1">The sequence shown here is derived from an EMBL/GenBank/DDBJ whole genome shotgun (WGS) entry which is preliminary data.</text>
</comment>
<dbReference type="InterPro" id="IPR011951">
    <property type="entry name" value="HAD-SF_hydro_IA_YjjG/PynA"/>
</dbReference>
<dbReference type="SFLD" id="SFLDG01129">
    <property type="entry name" value="C1.5:_HAD__Beta-PGM__Phosphata"/>
    <property type="match status" value="1"/>
</dbReference>
<protein>
    <submittedName>
        <fullName evidence="1">Noncanonical pyrimidine nucleotidase, YjjG family</fullName>
    </submittedName>
</protein>
<dbReference type="AlphaFoldDB" id="A0A3M9NBG3"/>
<dbReference type="EMBL" id="RJJR01000013">
    <property type="protein sequence ID" value="RNI34593.1"/>
    <property type="molecule type" value="Genomic_DNA"/>
</dbReference>
<dbReference type="PANTHER" id="PTHR47478:SF1">
    <property type="entry name" value="PYRIMIDINE 5'-NUCLEOTIDASE YJJG"/>
    <property type="match status" value="1"/>
</dbReference>
<dbReference type="Proteomes" id="UP000267223">
    <property type="component" value="Unassembled WGS sequence"/>
</dbReference>
<dbReference type="SFLD" id="SFLDS00003">
    <property type="entry name" value="Haloacid_Dehalogenase"/>
    <property type="match status" value="1"/>
</dbReference>
<dbReference type="PANTHER" id="PTHR47478">
    <property type="match status" value="1"/>
</dbReference>
<evidence type="ECO:0000313" key="1">
    <source>
        <dbReference type="EMBL" id="RNI34593.1"/>
    </source>
</evidence>
<dbReference type="GO" id="GO:0008253">
    <property type="term" value="F:5'-nucleotidase activity"/>
    <property type="evidence" value="ECO:0007669"/>
    <property type="project" value="InterPro"/>
</dbReference>
<accession>A0A3M9NBG3</accession>
<dbReference type="Gene3D" id="3.40.50.1000">
    <property type="entry name" value="HAD superfamily/HAD-like"/>
    <property type="match status" value="1"/>
</dbReference>
<dbReference type="InterPro" id="IPR023214">
    <property type="entry name" value="HAD_sf"/>
</dbReference>
<dbReference type="NCBIfam" id="TIGR01549">
    <property type="entry name" value="HAD-SF-IA-v1"/>
    <property type="match status" value="1"/>
</dbReference>
<proteinExistence type="predicted"/>
<dbReference type="InterPro" id="IPR023198">
    <property type="entry name" value="PGP-like_dom2"/>
</dbReference>
<dbReference type="InterPro" id="IPR036412">
    <property type="entry name" value="HAD-like_sf"/>
</dbReference>
<dbReference type="NCBIfam" id="TIGR02254">
    <property type="entry name" value="YjjG_YfnB"/>
    <property type="match status" value="1"/>
</dbReference>
<dbReference type="Gene3D" id="1.10.150.240">
    <property type="entry name" value="Putative phosphatase, domain 2"/>
    <property type="match status" value="1"/>
</dbReference>
<sequence length="231" mass="27416">MKYKHIFFDLDHTLWDFDANAEESLTELYGYFRLESMAIGSFSQFYQIYLNHNKLLWSRYEKGYISVEELKWRRMWRTLLDFKIADEKLAKDMSEYFLQLLPTKKKVFDYTYEILEYLTDKNYSLHLITNGFEKTQRLKLNSSDLLKYFTHIVTSECSNSVKPKKEIFEFALNKAKCKNEEGIMIGDNPEADIFGALNAGMDAVFVNYTNEKCDTFPTYTIKNLKELETIL</sequence>
<dbReference type="InterPro" id="IPR052550">
    <property type="entry name" value="Pyrimidine_5'-ntase_YjjG"/>
</dbReference>
<evidence type="ECO:0000313" key="2">
    <source>
        <dbReference type="Proteomes" id="UP000267223"/>
    </source>
</evidence>
<keyword evidence="2" id="KW-1185">Reference proteome</keyword>
<dbReference type="SUPFAM" id="SSF56784">
    <property type="entry name" value="HAD-like"/>
    <property type="match status" value="1"/>
</dbReference>
<gene>
    <name evidence="1" type="ORF">EFY79_15590</name>
</gene>
<reference evidence="1 2" key="1">
    <citation type="submission" date="2018-11" db="EMBL/GenBank/DDBJ databases">
        <title>Draft genome sequence of Ferruginibacter sp. BO-59.</title>
        <authorList>
            <person name="Im W.T."/>
        </authorList>
    </citation>
    <scope>NUCLEOTIDE SEQUENCE [LARGE SCALE GENOMIC DNA]</scope>
    <source>
        <strain evidence="1 2">BO-59</strain>
    </source>
</reference>
<dbReference type="InterPro" id="IPR006439">
    <property type="entry name" value="HAD-SF_hydro_IA"/>
</dbReference>
<name>A0A3M9NBG3_9BACT</name>
<organism evidence="1 2">
    <name type="scientific">Hanamia caeni</name>
    <dbReference type="NCBI Taxonomy" id="2294116"/>
    <lineage>
        <taxon>Bacteria</taxon>
        <taxon>Pseudomonadati</taxon>
        <taxon>Bacteroidota</taxon>
        <taxon>Chitinophagia</taxon>
        <taxon>Chitinophagales</taxon>
        <taxon>Chitinophagaceae</taxon>
        <taxon>Hanamia</taxon>
    </lineage>
</organism>
<dbReference type="InterPro" id="IPR041492">
    <property type="entry name" value="HAD_2"/>
</dbReference>